<protein>
    <submittedName>
        <fullName evidence="2">Uncharacterized protein</fullName>
    </submittedName>
</protein>
<accession>A0A1E3X569</accession>
<evidence type="ECO:0000256" key="1">
    <source>
        <dbReference type="SAM" id="Phobius"/>
    </source>
</evidence>
<sequence length="49" mass="5345">MPNKSVEPTPPPFVIRLFLGSLFILFLSIILFAKRGSSPQSLGSKSIGR</sequence>
<feature type="transmembrane region" description="Helical" evidence="1">
    <location>
        <begin position="13"/>
        <end position="33"/>
    </location>
</feature>
<keyword evidence="1" id="KW-1133">Transmembrane helix</keyword>
<reference evidence="2 3" key="1">
    <citation type="submission" date="2016-07" db="EMBL/GenBank/DDBJ databases">
        <title>Draft genome of Scalindua rubra, obtained from a brine-seawater interface in the Red Sea, sheds light on salt adaptation in anammox bacteria.</title>
        <authorList>
            <person name="Speth D.R."/>
            <person name="Lagkouvardos I."/>
            <person name="Wang Y."/>
            <person name="Qian P.-Y."/>
            <person name="Dutilh B.E."/>
            <person name="Jetten M.S."/>
        </authorList>
    </citation>
    <scope>NUCLEOTIDE SEQUENCE [LARGE SCALE GENOMIC DNA]</scope>
    <source>
        <strain evidence="2">BSI-1</strain>
    </source>
</reference>
<dbReference type="EMBL" id="MAYW01000170">
    <property type="protein sequence ID" value="ODS30833.1"/>
    <property type="molecule type" value="Genomic_DNA"/>
</dbReference>
<dbReference type="AlphaFoldDB" id="A0A1E3X569"/>
<evidence type="ECO:0000313" key="2">
    <source>
        <dbReference type="EMBL" id="ODS30833.1"/>
    </source>
</evidence>
<dbReference type="Proteomes" id="UP000094056">
    <property type="component" value="Unassembled WGS sequence"/>
</dbReference>
<comment type="caution">
    <text evidence="2">The sequence shown here is derived from an EMBL/GenBank/DDBJ whole genome shotgun (WGS) entry which is preliminary data.</text>
</comment>
<name>A0A1E3X569_9BACT</name>
<keyword evidence="1" id="KW-0812">Transmembrane</keyword>
<proteinExistence type="predicted"/>
<evidence type="ECO:0000313" key="3">
    <source>
        <dbReference type="Proteomes" id="UP000094056"/>
    </source>
</evidence>
<keyword evidence="1" id="KW-0472">Membrane</keyword>
<gene>
    <name evidence="2" type="ORF">SCARUB_04043</name>
</gene>
<organism evidence="2 3">
    <name type="scientific">Candidatus Scalindua rubra</name>
    <dbReference type="NCBI Taxonomy" id="1872076"/>
    <lineage>
        <taxon>Bacteria</taxon>
        <taxon>Pseudomonadati</taxon>
        <taxon>Planctomycetota</taxon>
        <taxon>Candidatus Brocadiia</taxon>
        <taxon>Candidatus Brocadiales</taxon>
        <taxon>Candidatus Scalinduaceae</taxon>
        <taxon>Candidatus Scalindua</taxon>
    </lineage>
</organism>